<dbReference type="PANTHER" id="PTHR32196">
    <property type="entry name" value="ABC TRANSPORTER PERMEASE PROTEIN YPHD-RELATED-RELATED"/>
    <property type="match status" value="1"/>
</dbReference>
<dbReference type="InterPro" id="IPR001851">
    <property type="entry name" value="ABC_transp_permease"/>
</dbReference>
<evidence type="ECO:0000313" key="12">
    <source>
        <dbReference type="EMBL" id="SNB71482.1"/>
    </source>
</evidence>
<sequence length="316" mass="32765">MKLTSLPKARILVLFVLWLALLGLLAMFAPAFFQPAVLRSILQFSTVLALVSLGQALVVLGGGAGIDLAVGAMVSLVAILSMLAVRAGLPGFLLPPAAILLGGLLGLGNGLLVTRLGLLPLIATLGTLFLYGGLALALTGGGPVPGVPAWLFPFGRGTLGLVPWHFLAFVLPVFVLVALILSQTAWGRWVRAMGFRENAARLAGIPVSRVRLLLYVTSGLLAGMAALVTLAWFGSARPNIGQNLELESLAAVLVGGVSILGGAGGVFGVLAAVLFIVSLKTAMQFSNIATTWQVGAIGLLLILVLLIDRRTVRWNA</sequence>
<dbReference type="GO" id="GO:0022857">
    <property type="term" value="F:transmembrane transporter activity"/>
    <property type="evidence" value="ECO:0007669"/>
    <property type="project" value="InterPro"/>
</dbReference>
<reference evidence="12 13" key="1">
    <citation type="submission" date="2017-06" db="EMBL/GenBank/DDBJ databases">
        <authorList>
            <person name="Kim H.J."/>
            <person name="Triplett B.A."/>
        </authorList>
    </citation>
    <scope>NUCLEOTIDE SEQUENCE [LARGE SCALE GENOMIC DNA]</scope>
    <source>
        <strain evidence="12 13">B29T1</strain>
    </source>
</reference>
<keyword evidence="8 11" id="KW-0472">Membrane</keyword>
<gene>
    <name evidence="12" type="ORF">SAMN07250955_108130</name>
</gene>
<evidence type="ECO:0000256" key="9">
    <source>
        <dbReference type="ARBA" id="ARBA00025439"/>
    </source>
</evidence>
<keyword evidence="6 11" id="KW-0812">Transmembrane</keyword>
<name>A0A212RGG8_9PROT</name>
<proteinExistence type="predicted"/>
<dbReference type="GO" id="GO:0005886">
    <property type="term" value="C:plasma membrane"/>
    <property type="evidence" value="ECO:0007669"/>
    <property type="project" value="UniProtKB-SubCell"/>
</dbReference>
<keyword evidence="7 11" id="KW-1133">Transmembrane helix</keyword>
<dbReference type="EMBL" id="FYEH01000008">
    <property type="protein sequence ID" value="SNB71482.1"/>
    <property type="molecule type" value="Genomic_DNA"/>
</dbReference>
<evidence type="ECO:0000256" key="4">
    <source>
        <dbReference type="ARBA" id="ARBA00022475"/>
    </source>
</evidence>
<keyword evidence="5" id="KW-0997">Cell inner membrane</keyword>
<feature type="transmembrane region" description="Helical" evidence="11">
    <location>
        <begin position="119"/>
        <end position="141"/>
    </location>
</feature>
<keyword evidence="3" id="KW-0813">Transport</keyword>
<dbReference type="PANTHER" id="PTHR32196:SF29">
    <property type="entry name" value="AUTOINDUCER 2 IMPORT SYSTEM PERMEASE PROTEIN LSRC"/>
    <property type="match status" value="1"/>
</dbReference>
<dbReference type="RefSeq" id="WP_088561913.1">
    <property type="nucleotide sequence ID" value="NZ_FYEH01000008.1"/>
</dbReference>
<evidence type="ECO:0000256" key="10">
    <source>
        <dbReference type="ARBA" id="ARBA00039382"/>
    </source>
</evidence>
<feature type="transmembrane region" description="Helical" evidence="11">
    <location>
        <begin position="41"/>
        <end position="61"/>
    </location>
</feature>
<evidence type="ECO:0000256" key="3">
    <source>
        <dbReference type="ARBA" id="ARBA00022448"/>
    </source>
</evidence>
<feature type="transmembrane region" description="Helical" evidence="11">
    <location>
        <begin position="212"/>
        <end position="233"/>
    </location>
</feature>
<feature type="transmembrane region" description="Helical" evidence="11">
    <location>
        <begin position="68"/>
        <end position="87"/>
    </location>
</feature>
<comment type="function">
    <text evidence="9">Part of the ABC transporter complex LsrABCD involved in autoinducer 2 (AI-2) import. Probably responsible for the translocation of the substrate across the membrane.</text>
</comment>
<accession>A0A212RGG8</accession>
<dbReference type="Pfam" id="PF02653">
    <property type="entry name" value="BPD_transp_2"/>
    <property type="match status" value="1"/>
</dbReference>
<evidence type="ECO:0000256" key="5">
    <source>
        <dbReference type="ARBA" id="ARBA00022519"/>
    </source>
</evidence>
<dbReference type="AlphaFoldDB" id="A0A212RGG8"/>
<evidence type="ECO:0000256" key="2">
    <source>
        <dbReference type="ARBA" id="ARBA00011262"/>
    </source>
</evidence>
<dbReference type="CDD" id="cd06579">
    <property type="entry name" value="TM_PBP1_transp_AraH_like"/>
    <property type="match status" value="1"/>
</dbReference>
<evidence type="ECO:0000256" key="8">
    <source>
        <dbReference type="ARBA" id="ARBA00023136"/>
    </source>
</evidence>
<evidence type="ECO:0000256" key="1">
    <source>
        <dbReference type="ARBA" id="ARBA00004651"/>
    </source>
</evidence>
<feature type="transmembrane region" description="Helical" evidence="11">
    <location>
        <begin position="289"/>
        <end position="307"/>
    </location>
</feature>
<feature type="transmembrane region" description="Helical" evidence="11">
    <location>
        <begin position="93"/>
        <end position="112"/>
    </location>
</feature>
<comment type="subunit">
    <text evidence="2">The complex is composed of two ATP-binding proteins (LsrA), two transmembrane proteins (LsrC and LsrD) and a solute-binding protein (LsrB).</text>
</comment>
<organism evidence="12 13">
    <name type="scientific">Arboricoccus pini</name>
    <dbReference type="NCBI Taxonomy" id="1963835"/>
    <lineage>
        <taxon>Bacteria</taxon>
        <taxon>Pseudomonadati</taxon>
        <taxon>Pseudomonadota</taxon>
        <taxon>Alphaproteobacteria</taxon>
        <taxon>Geminicoccales</taxon>
        <taxon>Geminicoccaceae</taxon>
        <taxon>Arboricoccus</taxon>
    </lineage>
</organism>
<keyword evidence="4" id="KW-1003">Cell membrane</keyword>
<evidence type="ECO:0000313" key="13">
    <source>
        <dbReference type="Proteomes" id="UP000197065"/>
    </source>
</evidence>
<dbReference type="OrthoDB" id="7284468at2"/>
<feature type="transmembrane region" description="Helical" evidence="11">
    <location>
        <begin position="161"/>
        <end position="181"/>
    </location>
</feature>
<feature type="transmembrane region" description="Helical" evidence="11">
    <location>
        <begin position="253"/>
        <end position="277"/>
    </location>
</feature>
<dbReference type="Proteomes" id="UP000197065">
    <property type="component" value="Unassembled WGS sequence"/>
</dbReference>
<comment type="subcellular location">
    <subcellularLocation>
        <location evidence="1">Cell membrane</location>
        <topology evidence="1">Multi-pass membrane protein</topology>
    </subcellularLocation>
</comment>
<evidence type="ECO:0000256" key="11">
    <source>
        <dbReference type="SAM" id="Phobius"/>
    </source>
</evidence>
<evidence type="ECO:0000256" key="6">
    <source>
        <dbReference type="ARBA" id="ARBA00022692"/>
    </source>
</evidence>
<evidence type="ECO:0000256" key="7">
    <source>
        <dbReference type="ARBA" id="ARBA00022989"/>
    </source>
</evidence>
<keyword evidence="13" id="KW-1185">Reference proteome</keyword>
<protein>
    <recommendedName>
        <fullName evidence="10">Autoinducer 2 import system permease protein LsrC</fullName>
    </recommendedName>
</protein>